<dbReference type="Pfam" id="PF04991">
    <property type="entry name" value="LicD"/>
    <property type="match status" value="1"/>
</dbReference>
<name>A0A9D1KR62_9FIRM</name>
<dbReference type="InterPro" id="IPR052942">
    <property type="entry name" value="LPS_cholinephosphotransferase"/>
</dbReference>
<proteinExistence type="predicted"/>
<reference evidence="2" key="1">
    <citation type="submission" date="2020-10" db="EMBL/GenBank/DDBJ databases">
        <authorList>
            <person name="Gilroy R."/>
        </authorList>
    </citation>
    <scope>NUCLEOTIDE SEQUENCE</scope>
    <source>
        <strain evidence="2">ChiBcec7-5410</strain>
    </source>
</reference>
<dbReference type="GO" id="GO:0009100">
    <property type="term" value="P:glycoprotein metabolic process"/>
    <property type="evidence" value="ECO:0007669"/>
    <property type="project" value="UniProtKB-ARBA"/>
</dbReference>
<protein>
    <submittedName>
        <fullName evidence="2">LicD family protein</fullName>
    </submittedName>
</protein>
<reference evidence="2" key="2">
    <citation type="journal article" date="2021" name="PeerJ">
        <title>Extensive microbial diversity within the chicken gut microbiome revealed by metagenomics and culture.</title>
        <authorList>
            <person name="Gilroy R."/>
            <person name="Ravi A."/>
            <person name="Getino M."/>
            <person name="Pursley I."/>
            <person name="Horton D.L."/>
            <person name="Alikhan N.F."/>
            <person name="Baker D."/>
            <person name="Gharbi K."/>
            <person name="Hall N."/>
            <person name="Watson M."/>
            <person name="Adriaenssens E.M."/>
            <person name="Foster-Nyarko E."/>
            <person name="Jarju S."/>
            <person name="Secka A."/>
            <person name="Antonio M."/>
            <person name="Oren A."/>
            <person name="Chaudhuri R.R."/>
            <person name="La Ragione R."/>
            <person name="Hildebrand F."/>
            <person name="Pallen M.J."/>
        </authorList>
    </citation>
    <scope>NUCLEOTIDE SEQUENCE</scope>
    <source>
        <strain evidence="2">ChiBcec7-5410</strain>
    </source>
</reference>
<dbReference type="AlphaFoldDB" id="A0A9D1KR62"/>
<sequence>MEVETLKKVQQTVDEILLVIDRQAKACGVPYYLFYGSALGAIRHHGFIPWDDDADIVLFRKDFEKLRAYWAAHPVEGYFYQDTTTDPGYHVKITKIRKNGTAFVEPQLKDCDMHHGMFVDIFVLDDYVENAFLRRLTEYITMFDYNATRQYLPEAPLPRMVYRITNRIFRGGGIFRWWYRSVFPKLKKDESMCSDIASFTNSHRYDFKREWLGTPQYVAYDDIQLPVPENADACLKVCYGDYMTPPPPERQVSNHKLYHISFDTEYHPASGKGTGN</sequence>
<accession>A0A9D1KR62</accession>
<evidence type="ECO:0000313" key="2">
    <source>
        <dbReference type="EMBL" id="HIT93939.1"/>
    </source>
</evidence>
<dbReference type="Proteomes" id="UP000824160">
    <property type="component" value="Unassembled WGS sequence"/>
</dbReference>
<evidence type="ECO:0000259" key="1">
    <source>
        <dbReference type="Pfam" id="PF04991"/>
    </source>
</evidence>
<feature type="domain" description="LicD/FKTN/FKRP nucleotidyltransferase" evidence="1">
    <location>
        <begin position="25"/>
        <end position="137"/>
    </location>
</feature>
<dbReference type="PANTHER" id="PTHR43404">
    <property type="entry name" value="LIPOPOLYSACCHARIDE CHOLINEPHOSPHOTRANSFERASE LICD"/>
    <property type="match status" value="1"/>
</dbReference>
<gene>
    <name evidence="2" type="ORF">IAC43_02015</name>
</gene>
<organism evidence="2 3">
    <name type="scientific">Candidatus Faecivivens stercoripullorum</name>
    <dbReference type="NCBI Taxonomy" id="2840805"/>
    <lineage>
        <taxon>Bacteria</taxon>
        <taxon>Bacillati</taxon>
        <taxon>Bacillota</taxon>
        <taxon>Clostridia</taxon>
        <taxon>Eubacteriales</taxon>
        <taxon>Oscillospiraceae</taxon>
        <taxon>Oscillospiraceae incertae sedis</taxon>
        <taxon>Candidatus Faecivivens</taxon>
    </lineage>
</organism>
<dbReference type="InterPro" id="IPR007074">
    <property type="entry name" value="LicD/FKTN/FKRP_NTP_transf"/>
</dbReference>
<dbReference type="PANTHER" id="PTHR43404:SF2">
    <property type="entry name" value="LIPOPOLYSACCHARIDE CHOLINEPHOSPHOTRANSFERASE LICD"/>
    <property type="match status" value="1"/>
</dbReference>
<dbReference type="EMBL" id="DVLW01000052">
    <property type="protein sequence ID" value="HIT93939.1"/>
    <property type="molecule type" value="Genomic_DNA"/>
</dbReference>
<comment type="caution">
    <text evidence="2">The sequence shown here is derived from an EMBL/GenBank/DDBJ whole genome shotgun (WGS) entry which is preliminary data.</text>
</comment>
<evidence type="ECO:0000313" key="3">
    <source>
        <dbReference type="Proteomes" id="UP000824160"/>
    </source>
</evidence>